<dbReference type="Proteomes" id="UP000789901">
    <property type="component" value="Unassembled WGS sequence"/>
</dbReference>
<sequence>MTKSYESQSNILQSIPAVVKSKCPAPLDIHSSRKSFEHPMFCGKRPGDPKNVYKIVLSKSEFPFIYGAAYHYLGYWHKNGFGYNKDEDTAKYYFKLAEP</sequence>
<accession>A0ABN7XN19</accession>
<organism evidence="1 2">
    <name type="scientific">Gigaspora margarita</name>
    <dbReference type="NCBI Taxonomy" id="4874"/>
    <lineage>
        <taxon>Eukaryota</taxon>
        <taxon>Fungi</taxon>
        <taxon>Fungi incertae sedis</taxon>
        <taxon>Mucoromycota</taxon>
        <taxon>Glomeromycotina</taxon>
        <taxon>Glomeromycetes</taxon>
        <taxon>Diversisporales</taxon>
        <taxon>Gigasporaceae</taxon>
        <taxon>Gigaspora</taxon>
    </lineage>
</organism>
<proteinExistence type="predicted"/>
<dbReference type="EMBL" id="CAJVQB010162690">
    <property type="protein sequence ID" value="CAG8856684.1"/>
    <property type="molecule type" value="Genomic_DNA"/>
</dbReference>
<protein>
    <submittedName>
        <fullName evidence="1">14721_t:CDS:1</fullName>
    </submittedName>
</protein>
<evidence type="ECO:0000313" key="1">
    <source>
        <dbReference type="EMBL" id="CAG8856684.1"/>
    </source>
</evidence>
<gene>
    <name evidence="1" type="ORF">GMARGA_LOCUS45505</name>
</gene>
<comment type="caution">
    <text evidence="1">The sequence shown here is derived from an EMBL/GenBank/DDBJ whole genome shotgun (WGS) entry which is preliminary data.</text>
</comment>
<reference evidence="1 2" key="1">
    <citation type="submission" date="2021-06" db="EMBL/GenBank/DDBJ databases">
        <authorList>
            <person name="Kallberg Y."/>
            <person name="Tangrot J."/>
            <person name="Rosling A."/>
        </authorList>
    </citation>
    <scope>NUCLEOTIDE SEQUENCE [LARGE SCALE GENOMIC DNA]</scope>
    <source>
        <strain evidence="1 2">120-4 pot B 10/14</strain>
    </source>
</reference>
<name>A0ABN7XN19_GIGMA</name>
<keyword evidence="2" id="KW-1185">Reference proteome</keyword>
<feature type="non-terminal residue" evidence="1">
    <location>
        <position position="99"/>
    </location>
</feature>
<evidence type="ECO:0000313" key="2">
    <source>
        <dbReference type="Proteomes" id="UP000789901"/>
    </source>
</evidence>